<protein>
    <submittedName>
        <fullName evidence="2">Uncharacterized protein</fullName>
    </submittedName>
</protein>
<dbReference type="AlphaFoldDB" id="A0A976XJ65"/>
<evidence type="ECO:0000313" key="2">
    <source>
        <dbReference type="EMBL" id="UVC54095.1"/>
    </source>
</evidence>
<keyword evidence="1" id="KW-0812">Transmembrane</keyword>
<name>A0A976XJ65_THEOR</name>
<sequence>MGCPFQLFLLFYFLLCSICIQIWLSNFISIRDLRHICFIVSNYFYFSNLNSNPKGHFFF</sequence>
<reference evidence="2" key="1">
    <citation type="submission" date="2022-07" db="EMBL/GenBank/DDBJ databases">
        <title>Evaluation of T. orientalis genome assembly methods using nanopore sequencing and analysis of variation between genomes.</title>
        <authorList>
            <person name="Yam J."/>
            <person name="Micallef M.L."/>
            <person name="Liu M."/>
            <person name="Djordjevic S.P."/>
            <person name="Bogema D.R."/>
            <person name="Jenkins C."/>
        </authorList>
    </citation>
    <scope>NUCLEOTIDE SEQUENCE</scope>
    <source>
        <strain evidence="2">Fish Creek</strain>
    </source>
</reference>
<gene>
    <name evidence="2" type="ORF">MACJ_003427</name>
</gene>
<dbReference type="EMBL" id="CP056065">
    <property type="protein sequence ID" value="UVC54095.1"/>
    <property type="molecule type" value="Genomic_DNA"/>
</dbReference>
<evidence type="ECO:0000313" key="3">
    <source>
        <dbReference type="Proteomes" id="UP000244803"/>
    </source>
</evidence>
<feature type="transmembrane region" description="Helical" evidence="1">
    <location>
        <begin position="6"/>
        <end position="24"/>
    </location>
</feature>
<organism evidence="2 3">
    <name type="scientific">Theileria orientalis</name>
    <dbReference type="NCBI Taxonomy" id="68886"/>
    <lineage>
        <taxon>Eukaryota</taxon>
        <taxon>Sar</taxon>
        <taxon>Alveolata</taxon>
        <taxon>Apicomplexa</taxon>
        <taxon>Aconoidasida</taxon>
        <taxon>Piroplasmida</taxon>
        <taxon>Theileriidae</taxon>
        <taxon>Theileria</taxon>
    </lineage>
</organism>
<accession>A0A976XJ65</accession>
<keyword evidence="1" id="KW-1133">Transmembrane helix</keyword>
<keyword evidence="1" id="KW-0472">Membrane</keyword>
<dbReference type="Proteomes" id="UP000244803">
    <property type="component" value="Chromosome 1"/>
</dbReference>
<evidence type="ECO:0000256" key="1">
    <source>
        <dbReference type="SAM" id="Phobius"/>
    </source>
</evidence>
<proteinExistence type="predicted"/>